<dbReference type="AlphaFoldDB" id="A0AAU7QTS3"/>
<sequence>MKKYILNIIKTNKHIYIQLKNIKNNIINYFFTTNKKKYIKYNKKEKKKKIIKEIILKIIKKKKKIYLNKNIKYKGFNKILINKLRYYNLL</sequence>
<name>A0AAU7QTS3_9FLAO</name>
<dbReference type="SUPFAM" id="SSF53137">
    <property type="entry name" value="Translational machinery components"/>
    <property type="match status" value="1"/>
</dbReference>
<evidence type="ECO:0000313" key="1">
    <source>
        <dbReference type="EMBL" id="XBT18310.1"/>
    </source>
</evidence>
<accession>A0AAU7QTS3</accession>
<reference evidence="1" key="1">
    <citation type="submission" date="2024-06" db="EMBL/GenBank/DDBJ databases">
        <title>Diversity, functionality, and evolutionary history of bacterial symbionts in false click beetles (Coleoptera, Throscidae).</title>
        <authorList>
            <person name="Wierz J.C."/>
            <person name="Malm H."/>
            <person name="Kaltenpoth M."/>
            <person name="Engl T."/>
        </authorList>
    </citation>
    <scope>NUCLEOTIDE SEQUENCE</scope>
    <source>
        <strain evidence="1">Tduv</strain>
    </source>
</reference>
<proteinExistence type="predicted"/>
<dbReference type="EMBL" id="CP157894">
    <property type="protein sequence ID" value="XBT18310.1"/>
    <property type="molecule type" value="Genomic_DNA"/>
</dbReference>
<protein>
    <submittedName>
        <fullName evidence="1">Uncharacterized protein</fullName>
    </submittedName>
</protein>
<gene>
    <name evidence="1" type="ORF">ABNO50_00600</name>
</gene>
<organism evidence="1">
    <name type="scientific">Candidatus Shikimatogenerans sp. Tduv</name>
    <dbReference type="NCBI Taxonomy" id="3158567"/>
    <lineage>
        <taxon>Bacteria</taxon>
        <taxon>Pseudomonadati</taxon>
        <taxon>Bacteroidota</taxon>
        <taxon>Flavobacteriia</taxon>
        <taxon>Flavobacteriales</taxon>
        <taxon>Candidatus Shikimatogenerans</taxon>
    </lineage>
</organism>